<reference evidence="4 5" key="1">
    <citation type="submission" date="2017-02" db="EMBL/GenBank/DDBJ databases">
        <authorList>
            <person name="Peterson S.W."/>
        </authorList>
    </citation>
    <scope>NUCLEOTIDE SEQUENCE [LARGE SCALE GENOMIC DNA]</scope>
    <source>
        <strain evidence="4 5">ATCC 17233</strain>
    </source>
</reference>
<dbReference type="EMBL" id="FUXA01000003">
    <property type="protein sequence ID" value="SJZ35789.1"/>
    <property type="molecule type" value="Genomic_DNA"/>
</dbReference>
<evidence type="ECO:0000259" key="3">
    <source>
        <dbReference type="PROSITE" id="PS51677"/>
    </source>
</evidence>
<feature type="compositionally biased region" description="Basic and acidic residues" evidence="1">
    <location>
        <begin position="65"/>
        <end position="95"/>
    </location>
</feature>
<dbReference type="Proteomes" id="UP000189857">
    <property type="component" value="Unassembled WGS sequence"/>
</dbReference>
<organism evidence="4 5">
    <name type="scientific">Eubacterium ruminantium</name>
    <dbReference type="NCBI Taxonomy" id="42322"/>
    <lineage>
        <taxon>Bacteria</taxon>
        <taxon>Bacillati</taxon>
        <taxon>Bacillota</taxon>
        <taxon>Clostridia</taxon>
        <taxon>Eubacteriales</taxon>
        <taxon>Eubacteriaceae</taxon>
        <taxon>Eubacterium</taxon>
    </lineage>
</organism>
<proteinExistence type="predicted"/>
<dbReference type="SUPFAM" id="SSF88713">
    <property type="entry name" value="Glycoside hydrolase/deacetylase"/>
    <property type="match status" value="1"/>
</dbReference>
<dbReference type="PANTHER" id="PTHR10587">
    <property type="entry name" value="GLYCOSYL TRANSFERASE-RELATED"/>
    <property type="match status" value="1"/>
</dbReference>
<dbReference type="Gene3D" id="3.20.20.370">
    <property type="entry name" value="Glycoside hydrolase/deacetylase"/>
    <property type="match status" value="1"/>
</dbReference>
<keyword evidence="2" id="KW-0812">Transmembrane</keyword>
<feature type="domain" description="NodB homology" evidence="3">
    <location>
        <begin position="287"/>
        <end position="477"/>
    </location>
</feature>
<evidence type="ECO:0000256" key="1">
    <source>
        <dbReference type="SAM" id="MobiDB-lite"/>
    </source>
</evidence>
<feature type="compositionally biased region" description="Basic and acidic residues" evidence="1">
    <location>
        <begin position="16"/>
        <end position="47"/>
    </location>
</feature>
<evidence type="ECO:0000313" key="4">
    <source>
        <dbReference type="EMBL" id="SJZ35789.1"/>
    </source>
</evidence>
<dbReference type="Pfam" id="PF01522">
    <property type="entry name" value="Polysacc_deac_1"/>
    <property type="match status" value="1"/>
</dbReference>
<protein>
    <submittedName>
        <fullName evidence="4">Peptidoglycan/xylan/chitin deacetylase, PgdA/CDA1 family</fullName>
    </submittedName>
</protein>
<dbReference type="GO" id="GO:0005975">
    <property type="term" value="P:carbohydrate metabolic process"/>
    <property type="evidence" value="ECO:0007669"/>
    <property type="project" value="InterPro"/>
</dbReference>
<keyword evidence="2" id="KW-1133">Transmembrane helix</keyword>
<keyword evidence="5" id="KW-1185">Reference proteome</keyword>
<accession>A0A1T4K091</accession>
<name>A0A1T4K091_9FIRM</name>
<feature type="region of interest" description="Disordered" evidence="1">
    <location>
        <begin position="16"/>
        <end position="123"/>
    </location>
</feature>
<evidence type="ECO:0000313" key="5">
    <source>
        <dbReference type="Proteomes" id="UP000189857"/>
    </source>
</evidence>
<feature type="region of interest" description="Disordered" evidence="1">
    <location>
        <begin position="189"/>
        <end position="210"/>
    </location>
</feature>
<gene>
    <name evidence="4" type="ORF">SAMN02745110_00063</name>
</gene>
<dbReference type="RefSeq" id="WP_078785759.1">
    <property type="nucleotide sequence ID" value="NZ_FMTO01000002.1"/>
</dbReference>
<keyword evidence="2" id="KW-0472">Membrane</keyword>
<feature type="compositionally biased region" description="Acidic residues" evidence="1">
    <location>
        <begin position="103"/>
        <end position="122"/>
    </location>
</feature>
<dbReference type="CDD" id="cd10944">
    <property type="entry name" value="CE4_SmPgdA_like"/>
    <property type="match status" value="1"/>
</dbReference>
<dbReference type="InterPro" id="IPR050248">
    <property type="entry name" value="Polysacc_deacetylase_ArnD"/>
</dbReference>
<dbReference type="InterPro" id="IPR011330">
    <property type="entry name" value="Glyco_hydro/deAcase_b/a-brl"/>
</dbReference>
<feature type="transmembrane region" description="Helical" evidence="2">
    <location>
        <begin position="136"/>
        <end position="160"/>
    </location>
</feature>
<dbReference type="OrthoDB" id="9806342at2"/>
<dbReference type="PROSITE" id="PS51677">
    <property type="entry name" value="NODB"/>
    <property type="match status" value="1"/>
</dbReference>
<sequence>MDKRRKRYNLKVASEDKAEAVDTVKDVEIEDKVENAGDADSTDKTHAIDTSGSEDSSLDDSSESNSDKESFGSKRQDERKDLESGDTVERNHTVRDNGSGYDLNEDFDDDQDDDDDDQDEESVGFNRANVNRIKKMILATVAALIIIPTVISICLFVKVMRLEKELDDYKKRAYAEEVSEENDLAVATKADAESADNNPSGGQDTGFGSLHQKSLDEQISMYSEVKNDLLQSNEAGNTSELQIVDRDITENVLEDTSSTEEISKEAVEKESVLSSKELVKPLNLNGKKVYITFDDGPSYCTGEILDILKEKDVQATFFVVGKDEKFYPEYQRIVDEGHTLAMHSYTHDYDKIYASIDAFKEDVEKLHKLLLDVTGYDAKLYRFPGGSSNEVSSVDMKKCAAYLKEKGYIYFDWNAQNGDAVEYYISPEELNQNVMGFVRSNEGDSVILMHDLDTHHNTVEALPDLIDQLKAEGYEILPLTTDTTPVRHRDLDK</sequence>
<dbReference type="InterPro" id="IPR002509">
    <property type="entry name" value="NODB_dom"/>
</dbReference>
<dbReference type="PANTHER" id="PTHR10587:SF125">
    <property type="entry name" value="POLYSACCHARIDE DEACETYLASE YHEN-RELATED"/>
    <property type="match status" value="1"/>
</dbReference>
<evidence type="ECO:0000256" key="2">
    <source>
        <dbReference type="SAM" id="Phobius"/>
    </source>
</evidence>
<dbReference type="GO" id="GO:0016810">
    <property type="term" value="F:hydrolase activity, acting on carbon-nitrogen (but not peptide) bonds"/>
    <property type="evidence" value="ECO:0007669"/>
    <property type="project" value="InterPro"/>
</dbReference>
<dbReference type="AlphaFoldDB" id="A0A1T4K091"/>